<proteinExistence type="predicted"/>
<feature type="compositionally biased region" description="Polar residues" evidence="1">
    <location>
        <begin position="845"/>
        <end position="867"/>
    </location>
</feature>
<dbReference type="OrthoDB" id="4227581at2759"/>
<evidence type="ECO:0008006" key="4">
    <source>
        <dbReference type="Google" id="ProtNLM"/>
    </source>
</evidence>
<reference evidence="2" key="1">
    <citation type="submission" date="2020-02" db="EMBL/GenBank/DDBJ databases">
        <authorList>
            <person name="Palmer J.M."/>
        </authorList>
    </citation>
    <scope>NUCLEOTIDE SEQUENCE</scope>
    <source>
        <strain evidence="2">EPUS1.4</strain>
        <tissue evidence="2">Thallus</tissue>
    </source>
</reference>
<evidence type="ECO:0000313" key="2">
    <source>
        <dbReference type="EMBL" id="KAF7507932.1"/>
    </source>
</evidence>
<feature type="compositionally biased region" description="Basic and acidic residues" evidence="1">
    <location>
        <begin position="809"/>
        <end position="823"/>
    </location>
</feature>
<evidence type="ECO:0000256" key="1">
    <source>
        <dbReference type="SAM" id="MobiDB-lite"/>
    </source>
</evidence>
<feature type="compositionally biased region" description="Polar residues" evidence="1">
    <location>
        <begin position="824"/>
        <end position="838"/>
    </location>
</feature>
<gene>
    <name evidence="2" type="ORF">GJ744_009966</name>
</gene>
<protein>
    <recommendedName>
        <fullName evidence="4">Heterokaryon incompatibility domain-containing protein</fullName>
    </recommendedName>
</protein>
<dbReference type="AlphaFoldDB" id="A0A8H7AHF7"/>
<keyword evidence="3" id="KW-1185">Reference proteome</keyword>
<dbReference type="PANTHER" id="PTHR39596:SF2">
    <property type="entry name" value="HET DOMAIN PROTEIN (AFU_ORTHOLOGUE AFUA_1G17550)-RELATED"/>
    <property type="match status" value="1"/>
</dbReference>
<sequence>MDHLRLSIDEEFRPKYYKPNLFEPCHEFHSFPKAAGYFLSDEQELKHIEGGEVKEFHQFIQSWLFFGLLATVIQLPENESFFDGNFLSEDGWHINTEKLTDYLEKWQKQEVGRKDGQTIRMIRAQVALDLAREVVRNHCSVDGKFYVKNRIDEELSLSLMVLGETLTNAKSKIVEKVGFNIRGWHGDATEGWGNPACLLSKMEGDAGWCPRTLHILKGQLKSLATSMLSAYKSHDSAILRRQSHVNCDAMEPCQAKSVNADGIYVTKHHPRCPDPDPKGCPFIEPDSKEKILAEIEKDNFPLLRYQDDTKQLQVVPYEPHEKYATISHVWADGYGNPYDNKLWRCQLDYFHTLFKELPARPPGQEYVLFWIDTLAIPVGKSQREKELRKRAIRRIHDIYTKARYTVVIDNGLIQMKPSTYEGTAMKILASGWMRRLWTLQEAYLSKRLLFAFKDQHLKNLDELEEMYPKANDSLTSNIPTAARNYFHNMLGPDRSARINELSSASGYGLLASVWRAAQWRTTSHSEHETLALATLLNVEYDESISQAGLSLDAENANARSVELEKAKRGKSQLELDRMMRDLWKVINETCPGSIPSGIIFMPGKRICLEGYRWAPRTWMSGQEVDYPDPLSILTHPATLTGKGLSVIYPGFLLHTKTRSDVLGANDEDFHFAIDSTLLEWYSVNWKIEPIHNVPVGLSLEEKQLAIILCRPRPRELPEIALLVEIEKTIKQRSLIDQRQSNIYYVYIVCRIKIKREIKEALLSKWKEDITQSITRSNPGEGKVIFGEVLDENQRWYVDGRPDSMSLPDDIERPPEIPTDRNEKATPNTKRPSTRTRPIQQKGKTRASNTASTAAGLATRTSGPVNSHVSHDRNKPSNRFGPPPRAHTSL</sequence>
<evidence type="ECO:0000313" key="3">
    <source>
        <dbReference type="Proteomes" id="UP000606974"/>
    </source>
</evidence>
<name>A0A8H7AHF7_9EURO</name>
<dbReference type="Proteomes" id="UP000606974">
    <property type="component" value="Unassembled WGS sequence"/>
</dbReference>
<comment type="caution">
    <text evidence="2">The sequence shown here is derived from an EMBL/GenBank/DDBJ whole genome shotgun (WGS) entry which is preliminary data.</text>
</comment>
<accession>A0A8H7AHF7</accession>
<feature type="compositionally biased region" description="Pro residues" evidence="1">
    <location>
        <begin position="880"/>
        <end position="889"/>
    </location>
</feature>
<dbReference type="EMBL" id="JAACFV010000061">
    <property type="protein sequence ID" value="KAF7507932.1"/>
    <property type="molecule type" value="Genomic_DNA"/>
</dbReference>
<organism evidence="2 3">
    <name type="scientific">Endocarpon pusillum</name>
    <dbReference type="NCBI Taxonomy" id="364733"/>
    <lineage>
        <taxon>Eukaryota</taxon>
        <taxon>Fungi</taxon>
        <taxon>Dikarya</taxon>
        <taxon>Ascomycota</taxon>
        <taxon>Pezizomycotina</taxon>
        <taxon>Eurotiomycetes</taxon>
        <taxon>Chaetothyriomycetidae</taxon>
        <taxon>Verrucariales</taxon>
        <taxon>Verrucariaceae</taxon>
        <taxon>Endocarpon</taxon>
    </lineage>
</organism>
<dbReference type="PANTHER" id="PTHR39596">
    <property type="match status" value="1"/>
</dbReference>
<feature type="region of interest" description="Disordered" evidence="1">
    <location>
        <begin position="796"/>
        <end position="889"/>
    </location>
</feature>